<dbReference type="RefSeq" id="WP_110557687.1">
    <property type="nucleotide sequence ID" value="NZ_NKUB01000030.1"/>
</dbReference>
<sequence length="180" mass="19485">MEAVMGCRYHIQTGHLQLDPVSWADLEDVVRLKASAGVTGRLAGGVCGRVLSEQDMMTDLMTWGREGVGMFTVRQQDRFIGLAGVQPSTTTPDCHELQFAILPHARDTALSRQATSMALAFAHQVGVGRVISYVRENDIVARQVFGGAGMSLCSDPPENCGPDILLYHSMRAAQAGNNMH</sequence>
<accession>A0A2V4R8M6</accession>
<feature type="domain" description="N-acetyltransferase" evidence="1">
    <location>
        <begin position="16"/>
        <end position="171"/>
    </location>
</feature>
<dbReference type="Gene3D" id="3.40.630.30">
    <property type="match status" value="1"/>
</dbReference>
<name>A0A2V4R8M6_9PROT</name>
<dbReference type="EMBL" id="NKUB01000030">
    <property type="protein sequence ID" value="PYD68520.1"/>
    <property type="molecule type" value="Genomic_DNA"/>
</dbReference>
<proteinExistence type="predicted"/>
<dbReference type="InterPro" id="IPR000182">
    <property type="entry name" value="GNAT_dom"/>
</dbReference>
<dbReference type="Proteomes" id="UP000247371">
    <property type="component" value="Unassembled WGS sequence"/>
</dbReference>
<evidence type="ECO:0000313" key="2">
    <source>
        <dbReference type="EMBL" id="PYD68520.1"/>
    </source>
</evidence>
<reference evidence="2 3" key="1">
    <citation type="submission" date="2017-07" db="EMBL/GenBank/DDBJ databases">
        <title>A draft genome sequence of Komagataeibacter swingsii LMG 22125.</title>
        <authorList>
            <person name="Skraban J."/>
            <person name="Cleenwerck I."/>
            <person name="Vandamme P."/>
            <person name="Trcek J."/>
        </authorList>
    </citation>
    <scope>NUCLEOTIDE SEQUENCE [LARGE SCALE GENOMIC DNA]</scope>
    <source>
        <strain evidence="2 3">LMG 22125</strain>
    </source>
</reference>
<dbReference type="GO" id="GO:0016747">
    <property type="term" value="F:acyltransferase activity, transferring groups other than amino-acyl groups"/>
    <property type="evidence" value="ECO:0007669"/>
    <property type="project" value="InterPro"/>
</dbReference>
<dbReference type="SUPFAM" id="SSF55729">
    <property type="entry name" value="Acyl-CoA N-acyltransferases (Nat)"/>
    <property type="match status" value="1"/>
</dbReference>
<evidence type="ECO:0000313" key="3">
    <source>
        <dbReference type="Proteomes" id="UP000247371"/>
    </source>
</evidence>
<organism evidence="2 3">
    <name type="scientific">Komagataeibacter swingsii</name>
    <dbReference type="NCBI Taxonomy" id="215220"/>
    <lineage>
        <taxon>Bacteria</taxon>
        <taxon>Pseudomonadati</taxon>
        <taxon>Pseudomonadota</taxon>
        <taxon>Alphaproteobacteria</taxon>
        <taxon>Acetobacterales</taxon>
        <taxon>Acetobacteraceae</taxon>
        <taxon>Komagataeibacter</taxon>
    </lineage>
</organism>
<dbReference type="Pfam" id="PF13302">
    <property type="entry name" value="Acetyltransf_3"/>
    <property type="match status" value="1"/>
</dbReference>
<comment type="caution">
    <text evidence="2">The sequence shown here is derived from an EMBL/GenBank/DDBJ whole genome shotgun (WGS) entry which is preliminary data.</text>
</comment>
<keyword evidence="2" id="KW-0808">Transferase</keyword>
<protein>
    <submittedName>
        <fullName evidence="2">GNAT family N-acetyltransferase</fullName>
    </submittedName>
</protein>
<dbReference type="InterPro" id="IPR016181">
    <property type="entry name" value="Acyl_CoA_acyltransferase"/>
</dbReference>
<dbReference type="AlphaFoldDB" id="A0A2V4R8M6"/>
<keyword evidence="3" id="KW-1185">Reference proteome</keyword>
<dbReference type="PROSITE" id="PS51186">
    <property type="entry name" value="GNAT"/>
    <property type="match status" value="1"/>
</dbReference>
<evidence type="ECO:0000259" key="1">
    <source>
        <dbReference type="PROSITE" id="PS51186"/>
    </source>
</evidence>
<gene>
    <name evidence="2" type="ORF">CFR76_14735</name>
</gene>